<dbReference type="RefSeq" id="XP_067690140.1">
    <property type="nucleotide sequence ID" value="XM_067834037.1"/>
</dbReference>
<feature type="region of interest" description="Disordered" evidence="1">
    <location>
        <begin position="224"/>
        <end position="245"/>
    </location>
</feature>
<dbReference type="InterPro" id="IPR007557">
    <property type="entry name" value="PSP1_C"/>
</dbReference>
<dbReference type="AlphaFoldDB" id="A0A836GSD1"/>
<dbReference type="Pfam" id="PF04468">
    <property type="entry name" value="PSP1"/>
    <property type="match status" value="1"/>
</dbReference>
<gene>
    <name evidence="3" type="ORF">CUR178_02277</name>
</gene>
<organism evidence="3 4">
    <name type="scientific">Leishmania enriettii</name>
    <dbReference type="NCBI Taxonomy" id="5663"/>
    <lineage>
        <taxon>Eukaryota</taxon>
        <taxon>Discoba</taxon>
        <taxon>Euglenozoa</taxon>
        <taxon>Kinetoplastea</taxon>
        <taxon>Metakinetoplastina</taxon>
        <taxon>Trypanosomatida</taxon>
        <taxon>Trypanosomatidae</taxon>
        <taxon>Leishmaniinae</taxon>
        <taxon>Leishmania</taxon>
    </lineage>
</organism>
<protein>
    <recommendedName>
        <fullName evidence="2">PSP1 C-terminal domain-containing protein</fullName>
    </recommendedName>
</protein>
<feature type="domain" description="PSP1 C-terminal" evidence="2">
    <location>
        <begin position="331"/>
        <end position="417"/>
    </location>
</feature>
<evidence type="ECO:0000259" key="2">
    <source>
        <dbReference type="PROSITE" id="PS51411"/>
    </source>
</evidence>
<comment type="caution">
    <text evidence="3">The sequence shown here is derived from an EMBL/GenBank/DDBJ whole genome shotgun (WGS) entry which is preliminary data.</text>
</comment>
<dbReference type="GO" id="GO:0005737">
    <property type="term" value="C:cytoplasm"/>
    <property type="evidence" value="ECO:0007669"/>
    <property type="project" value="TreeGrafter"/>
</dbReference>
<evidence type="ECO:0000313" key="3">
    <source>
        <dbReference type="EMBL" id="KAG5470970.1"/>
    </source>
</evidence>
<dbReference type="EMBL" id="JAFHKP010000032">
    <property type="protein sequence ID" value="KAG5470970.1"/>
    <property type="molecule type" value="Genomic_DNA"/>
</dbReference>
<dbReference type="OrthoDB" id="243127at2759"/>
<dbReference type="Proteomes" id="UP000674179">
    <property type="component" value="Chromosome 32"/>
</dbReference>
<evidence type="ECO:0000256" key="1">
    <source>
        <dbReference type="SAM" id="MobiDB-lite"/>
    </source>
</evidence>
<reference evidence="3 4" key="1">
    <citation type="submission" date="2021-02" db="EMBL/GenBank/DDBJ databases">
        <title>Leishmania (Mundinia) enrietti genome sequencing and assembly.</title>
        <authorList>
            <person name="Almutairi H."/>
            <person name="Gatherer D."/>
        </authorList>
    </citation>
    <scope>NUCLEOTIDE SEQUENCE [LARGE SCALE GENOMIC DNA]</scope>
    <source>
        <strain evidence="3">CUR178</strain>
    </source>
</reference>
<sequence>MSFTAAGVSADAQGIFSTPIGRSKHATDTARVKPVGKLPAAMGAVRPVEVLSEMKAVNGYLQLLTEHLHSWVDSCPYSDLCVSRSPPTAASARGADVLGNPAVASTAACSLCWREASECTALYLLQTVMENTRRLVIQCQSELWTLVSRDTTSGSGSAVTSDQASCGVSNSESPSDVVKRSLDAWIRPREVEEPGVSLMRIMKGSPSRFAATPALAGGELQNTSRAPATAAATPPRPPNGVAAHPRQRPWPAVHFCYVTHVEFKRGRLRRFSSPVTVKAGTYVIVPGDRGYDCGLVVQCALWNPHKKAFEFDTVQSLDPEVLLPGKFAYIMEVIRVATDEEVRRLHREHVSMERLALSTCREIADHLHLPMEVLDCEYQFDGTKICFFFDSSEVIDFRQLNQELFRIFNARIWMQNTNTAVRNAAPRNLVSLRRGHRFHCGFRGASLLH</sequence>
<evidence type="ECO:0000313" key="4">
    <source>
        <dbReference type="Proteomes" id="UP000674179"/>
    </source>
</evidence>
<dbReference type="PROSITE" id="PS51411">
    <property type="entry name" value="PSP1_C"/>
    <property type="match status" value="1"/>
</dbReference>
<name>A0A836GSD1_LEIEN</name>
<proteinExistence type="predicted"/>
<dbReference type="PANTHER" id="PTHR43830:SF15">
    <property type="entry name" value="PSP1 C-TERMINAL DOMAIN-CONTAINING PROTEIN"/>
    <property type="match status" value="1"/>
</dbReference>
<accession>A0A836GSD1</accession>
<feature type="compositionally biased region" description="Polar residues" evidence="1">
    <location>
        <begin position="150"/>
        <end position="174"/>
    </location>
</feature>
<keyword evidence="4" id="KW-1185">Reference proteome</keyword>
<dbReference type="PANTHER" id="PTHR43830">
    <property type="entry name" value="PROTEIN PSP1"/>
    <property type="match status" value="1"/>
</dbReference>
<dbReference type="KEGG" id="lenr:94169547"/>
<feature type="region of interest" description="Disordered" evidence="1">
    <location>
        <begin position="150"/>
        <end position="175"/>
    </location>
</feature>
<dbReference type="GeneID" id="94169547"/>
<dbReference type="InterPro" id="IPR047767">
    <property type="entry name" value="PSP1-like"/>
</dbReference>